<dbReference type="RefSeq" id="WP_045548449.1">
    <property type="nucleotide sequence ID" value="NZ_JZDQ02000006.1"/>
</dbReference>
<dbReference type="OrthoDB" id="3542438at2"/>
<proteinExistence type="predicted"/>
<protein>
    <recommendedName>
        <fullName evidence="1">DinB-like domain-containing protein</fullName>
    </recommendedName>
</protein>
<evidence type="ECO:0000259" key="1">
    <source>
        <dbReference type="Pfam" id="PF12867"/>
    </source>
</evidence>
<name>A0A1J4N8Q7_9ACTN</name>
<dbReference type="InterPro" id="IPR024775">
    <property type="entry name" value="DinB-like"/>
</dbReference>
<dbReference type="EMBL" id="JZDQ02000006">
    <property type="protein sequence ID" value="OIJ27869.1"/>
    <property type="molecule type" value="Genomic_DNA"/>
</dbReference>
<gene>
    <name evidence="2" type="ORF">UG56_005855</name>
</gene>
<feature type="domain" description="DinB-like" evidence="1">
    <location>
        <begin position="101"/>
        <end position="243"/>
    </location>
</feature>
<dbReference type="Gene3D" id="1.20.120.450">
    <property type="entry name" value="dinb family like domain"/>
    <property type="match status" value="1"/>
</dbReference>
<dbReference type="SUPFAM" id="SSF109854">
    <property type="entry name" value="DinB/YfiT-like putative metalloenzymes"/>
    <property type="match status" value="1"/>
</dbReference>
<evidence type="ECO:0000313" key="2">
    <source>
        <dbReference type="EMBL" id="OIJ27869.1"/>
    </source>
</evidence>
<dbReference type="AlphaFoldDB" id="A0A1J4N8Q7"/>
<comment type="caution">
    <text evidence="2">The sequence shown here is derived from an EMBL/GenBank/DDBJ whole genome shotgun (WGS) entry which is preliminary data.</text>
</comment>
<keyword evidence="3" id="KW-1185">Reference proteome</keyword>
<sequence>MAEAKVDRVTYAETDRFRGALITQSDVGGLEIRDCWFEERLKIVDCWGRDVYLGGDFKRVVVNDVDVTAYVEAELDRIEPNRVLAREAETAEEIRAAWAAVEATWAATVEQARQLPEELLHQQVDGEWSFIETLRHLLHASDKWLGNPVLEEDDPYHPLGYGPGGVDETGTGLTVDADPSLDEVLRPRLARMATMRDFVAEVTDADLDRLCTRTPVGNDPEADYSVRRCLKVVLAEEAEHHRYAVRDLAALTAG</sequence>
<organism evidence="2 3">
    <name type="scientific">Nocardioides luteus</name>
    <dbReference type="NCBI Taxonomy" id="1844"/>
    <lineage>
        <taxon>Bacteria</taxon>
        <taxon>Bacillati</taxon>
        <taxon>Actinomycetota</taxon>
        <taxon>Actinomycetes</taxon>
        <taxon>Propionibacteriales</taxon>
        <taxon>Nocardioidaceae</taxon>
        <taxon>Nocardioides</taxon>
    </lineage>
</organism>
<accession>A0A1J4N8Q7</accession>
<dbReference type="Pfam" id="PF12867">
    <property type="entry name" value="DinB_2"/>
    <property type="match status" value="1"/>
</dbReference>
<dbReference type="STRING" id="1844.UG56_005855"/>
<evidence type="ECO:0000313" key="3">
    <source>
        <dbReference type="Proteomes" id="UP000033772"/>
    </source>
</evidence>
<dbReference type="Proteomes" id="UP000033772">
    <property type="component" value="Unassembled WGS sequence"/>
</dbReference>
<reference evidence="2" key="1">
    <citation type="submission" date="2016-10" db="EMBL/GenBank/DDBJ databases">
        <title>Draft Genome Sequence of Nocardioides luteus Strain BAFB, an Alkane-Degrading Bacterium Isolated from JP-7 Polluted Soil.</title>
        <authorList>
            <person name="Brown L."/>
            <person name="Ruiz O.N."/>
            <person name="Gunasekera T."/>
        </authorList>
    </citation>
    <scope>NUCLEOTIDE SEQUENCE [LARGE SCALE GENOMIC DNA]</scope>
    <source>
        <strain evidence="2">BAFB</strain>
    </source>
</reference>
<dbReference type="InterPro" id="IPR034660">
    <property type="entry name" value="DinB/YfiT-like"/>
</dbReference>